<dbReference type="PANTHER" id="PTHR45138:SF9">
    <property type="entry name" value="DIGUANYLATE CYCLASE DGCM-RELATED"/>
    <property type="match status" value="1"/>
</dbReference>
<dbReference type="Pfam" id="PF00990">
    <property type="entry name" value="GGDEF"/>
    <property type="match status" value="1"/>
</dbReference>
<evidence type="ECO:0000256" key="3">
    <source>
        <dbReference type="SAM" id="Phobius"/>
    </source>
</evidence>
<reference evidence="5 6" key="1">
    <citation type="submission" date="2020-08" db="EMBL/GenBank/DDBJ databases">
        <title>Functional genomics of gut bacteria from endangered species of beetles.</title>
        <authorList>
            <person name="Carlos-Shanley C."/>
        </authorList>
    </citation>
    <scope>NUCLEOTIDE SEQUENCE [LARGE SCALE GENOMIC DNA]</scope>
    <source>
        <strain evidence="5 6">S00224</strain>
    </source>
</reference>
<dbReference type="InterPro" id="IPR043128">
    <property type="entry name" value="Rev_trsase/Diguanyl_cyclase"/>
</dbReference>
<dbReference type="GO" id="GO:0052621">
    <property type="term" value="F:diguanylate cyclase activity"/>
    <property type="evidence" value="ECO:0007669"/>
    <property type="project" value="UniProtKB-EC"/>
</dbReference>
<dbReference type="GO" id="GO:1902201">
    <property type="term" value="P:negative regulation of bacterial-type flagellum-dependent cell motility"/>
    <property type="evidence" value="ECO:0007669"/>
    <property type="project" value="TreeGrafter"/>
</dbReference>
<dbReference type="SUPFAM" id="SSF55073">
    <property type="entry name" value="Nucleotide cyclase"/>
    <property type="match status" value="1"/>
</dbReference>
<dbReference type="InterPro" id="IPR050469">
    <property type="entry name" value="Diguanylate_Cyclase"/>
</dbReference>
<dbReference type="EC" id="2.7.7.65" evidence="1"/>
<dbReference type="FunFam" id="3.30.70.270:FF:000001">
    <property type="entry name" value="Diguanylate cyclase domain protein"/>
    <property type="match status" value="1"/>
</dbReference>
<dbReference type="InterPro" id="IPR000160">
    <property type="entry name" value="GGDEF_dom"/>
</dbReference>
<feature type="transmembrane region" description="Helical" evidence="3">
    <location>
        <begin position="30"/>
        <end position="49"/>
    </location>
</feature>
<dbReference type="Proteomes" id="UP000575241">
    <property type="component" value="Unassembled WGS sequence"/>
</dbReference>
<dbReference type="GO" id="GO:0005886">
    <property type="term" value="C:plasma membrane"/>
    <property type="evidence" value="ECO:0007669"/>
    <property type="project" value="TreeGrafter"/>
</dbReference>
<comment type="caution">
    <text evidence="5">The sequence shown here is derived from an EMBL/GenBank/DDBJ whole genome shotgun (WGS) entry which is preliminary data.</text>
</comment>
<dbReference type="PROSITE" id="PS50887">
    <property type="entry name" value="GGDEF"/>
    <property type="match status" value="1"/>
</dbReference>
<dbReference type="EMBL" id="JACHLN010000005">
    <property type="protein sequence ID" value="MBB4841443.1"/>
    <property type="molecule type" value="Genomic_DNA"/>
</dbReference>
<feature type="transmembrane region" description="Helical" evidence="3">
    <location>
        <begin position="55"/>
        <end position="73"/>
    </location>
</feature>
<gene>
    <name evidence="5" type="ORF">HNP52_004545</name>
</gene>
<evidence type="ECO:0000256" key="1">
    <source>
        <dbReference type="ARBA" id="ARBA00012528"/>
    </source>
</evidence>
<name>A0A7W7NU00_9SPHN</name>
<evidence type="ECO:0000313" key="6">
    <source>
        <dbReference type="Proteomes" id="UP000575241"/>
    </source>
</evidence>
<protein>
    <recommendedName>
        <fullName evidence="1">diguanylate cyclase</fullName>
        <ecNumber evidence="1">2.7.7.65</ecNumber>
    </recommendedName>
</protein>
<sequence>MTNFAFFLPVMFSTFALLFLAISRLGPAAAPFWAAGFGCAALGFWAPAIDQLLPSPAWSLLADALFACAFLAYSEALLVRWCARWLLHVRLFITVGAVLGCAVAILLQLPLLELAVSDAASFVLIALPLVAALPHLRNRLDQALALAALLVAFDGLSRLATLLVTRGSGAFLDSVYFFLMQAFASVFGLFLGLAALAGCMSELIARYRREAELDPLTQSLNRRGFDRASVGAHDRKGAVISCDIDRFKAVNDRFGHQSGDQVISAFARVIMAHVPEDARVARFGGEEFVIYLPGADLAKAIGCAETIRQAFAATGAEAARIDHVLTASFGASAILADDGSIYDALNRADRALYDAKNNGRNQVCAASFLRPIAARPVGDGLARGIG</sequence>
<dbReference type="SMART" id="SM00267">
    <property type="entry name" value="GGDEF"/>
    <property type="match status" value="1"/>
</dbReference>
<dbReference type="AlphaFoldDB" id="A0A7W7NU00"/>
<evidence type="ECO:0000259" key="4">
    <source>
        <dbReference type="PROSITE" id="PS50887"/>
    </source>
</evidence>
<evidence type="ECO:0000256" key="2">
    <source>
        <dbReference type="ARBA" id="ARBA00034247"/>
    </source>
</evidence>
<accession>A0A7W7NU00</accession>
<feature type="transmembrane region" description="Helical" evidence="3">
    <location>
        <begin position="176"/>
        <end position="199"/>
    </location>
</feature>
<dbReference type="GO" id="GO:0043709">
    <property type="term" value="P:cell adhesion involved in single-species biofilm formation"/>
    <property type="evidence" value="ECO:0007669"/>
    <property type="project" value="TreeGrafter"/>
</dbReference>
<feature type="transmembrane region" description="Helical" evidence="3">
    <location>
        <begin position="143"/>
        <end position="164"/>
    </location>
</feature>
<keyword evidence="3" id="KW-0812">Transmembrane</keyword>
<organism evidence="5 6">
    <name type="scientific">Sphingomonas kyeonggiensis</name>
    <dbReference type="NCBI Taxonomy" id="1268553"/>
    <lineage>
        <taxon>Bacteria</taxon>
        <taxon>Pseudomonadati</taxon>
        <taxon>Pseudomonadota</taxon>
        <taxon>Alphaproteobacteria</taxon>
        <taxon>Sphingomonadales</taxon>
        <taxon>Sphingomonadaceae</taxon>
        <taxon>Sphingomonas</taxon>
    </lineage>
</organism>
<dbReference type="NCBIfam" id="TIGR00254">
    <property type="entry name" value="GGDEF"/>
    <property type="match status" value="1"/>
</dbReference>
<dbReference type="Gene3D" id="3.30.70.270">
    <property type="match status" value="1"/>
</dbReference>
<keyword evidence="3" id="KW-1133">Transmembrane helix</keyword>
<evidence type="ECO:0000313" key="5">
    <source>
        <dbReference type="EMBL" id="MBB4841443.1"/>
    </source>
</evidence>
<proteinExistence type="predicted"/>
<feature type="transmembrane region" description="Helical" evidence="3">
    <location>
        <begin position="6"/>
        <end position="23"/>
    </location>
</feature>
<dbReference type="InterPro" id="IPR029787">
    <property type="entry name" value="Nucleotide_cyclase"/>
</dbReference>
<dbReference type="CDD" id="cd01949">
    <property type="entry name" value="GGDEF"/>
    <property type="match status" value="1"/>
</dbReference>
<dbReference type="PANTHER" id="PTHR45138">
    <property type="entry name" value="REGULATORY COMPONENTS OF SENSORY TRANSDUCTION SYSTEM"/>
    <property type="match status" value="1"/>
</dbReference>
<keyword evidence="3" id="KW-0472">Membrane</keyword>
<keyword evidence="6" id="KW-1185">Reference proteome</keyword>
<feature type="transmembrane region" description="Helical" evidence="3">
    <location>
        <begin position="119"/>
        <end position="136"/>
    </location>
</feature>
<feature type="domain" description="GGDEF" evidence="4">
    <location>
        <begin position="235"/>
        <end position="368"/>
    </location>
</feature>
<comment type="catalytic activity">
    <reaction evidence="2">
        <text>2 GTP = 3',3'-c-di-GMP + 2 diphosphate</text>
        <dbReference type="Rhea" id="RHEA:24898"/>
        <dbReference type="ChEBI" id="CHEBI:33019"/>
        <dbReference type="ChEBI" id="CHEBI:37565"/>
        <dbReference type="ChEBI" id="CHEBI:58805"/>
        <dbReference type="EC" id="2.7.7.65"/>
    </reaction>
</comment>
<dbReference type="RefSeq" id="WP_184171216.1">
    <property type="nucleotide sequence ID" value="NZ_JACHLN010000005.1"/>
</dbReference>
<feature type="transmembrane region" description="Helical" evidence="3">
    <location>
        <begin position="85"/>
        <end position="107"/>
    </location>
</feature>